<dbReference type="EMBL" id="AP022598">
    <property type="protein sequence ID" value="BBY76768.1"/>
    <property type="molecule type" value="Genomic_DNA"/>
</dbReference>
<accession>A0A7I7U5X2</accession>
<evidence type="ECO:0000313" key="2">
    <source>
        <dbReference type="Proteomes" id="UP000466554"/>
    </source>
</evidence>
<proteinExistence type="predicted"/>
<dbReference type="Proteomes" id="UP000466554">
    <property type="component" value="Chromosome"/>
</dbReference>
<gene>
    <name evidence="1" type="ORF">MPRF_36670</name>
</gene>
<dbReference type="AlphaFoldDB" id="A0A7I7U5X2"/>
<name>A0A7I7U5X2_MYCPF</name>
<evidence type="ECO:0000313" key="1">
    <source>
        <dbReference type="EMBL" id="BBY76768.1"/>
    </source>
</evidence>
<organism evidence="1 2">
    <name type="scientific">Mycolicibacterium parafortuitum</name>
    <name type="common">Mycobacterium parafortuitum</name>
    <dbReference type="NCBI Taxonomy" id="39692"/>
    <lineage>
        <taxon>Bacteria</taxon>
        <taxon>Bacillati</taxon>
        <taxon>Actinomycetota</taxon>
        <taxon>Actinomycetes</taxon>
        <taxon>Mycobacteriales</taxon>
        <taxon>Mycobacteriaceae</taxon>
        <taxon>Mycolicibacterium</taxon>
    </lineage>
</organism>
<reference evidence="1 2" key="1">
    <citation type="journal article" date="2019" name="Emerg. Microbes Infect.">
        <title>Comprehensive subspecies identification of 175 nontuberculous mycobacteria species based on 7547 genomic profiles.</title>
        <authorList>
            <person name="Matsumoto Y."/>
            <person name="Kinjo T."/>
            <person name="Motooka D."/>
            <person name="Nabeya D."/>
            <person name="Jung N."/>
            <person name="Uechi K."/>
            <person name="Horii T."/>
            <person name="Iida T."/>
            <person name="Fujita J."/>
            <person name="Nakamura S."/>
        </authorList>
    </citation>
    <scope>NUCLEOTIDE SEQUENCE [LARGE SCALE GENOMIC DNA]</scope>
    <source>
        <strain evidence="1 2">JCM 6367</strain>
    </source>
</reference>
<dbReference type="RefSeq" id="WP_104864849.1">
    <property type="nucleotide sequence ID" value="NZ_AP022598.1"/>
</dbReference>
<sequence length="79" mass="8469">MPTSPSERTATVWASTFVPTKAPFQDWGTEGYSVAWVDTAEGRRQVLVEGSRPAPGAVGRLILRSLGEDTVEMFSAGAQ</sequence>
<protein>
    <submittedName>
        <fullName evidence="1">Uncharacterized protein</fullName>
    </submittedName>
</protein>